<name>A0A6N2NCD2_SALVM</name>
<gene>
    <name evidence="1" type="ORF">SVIM_LOCUS430656</name>
</gene>
<sequence>MKGHLLISGLGGNMGKNLSKDLLIQGAITGAARQRAVQPRNKWKDAGQILRYSSLLTPQITTIQVLISMTPTRTSNQKISEPRRPIL</sequence>
<accession>A0A6N2NCD2</accession>
<reference evidence="1" key="1">
    <citation type="submission" date="2019-03" db="EMBL/GenBank/DDBJ databases">
        <authorList>
            <person name="Mank J."/>
            <person name="Almeida P."/>
        </authorList>
    </citation>
    <scope>NUCLEOTIDE SEQUENCE</scope>
    <source>
        <strain evidence="1">78183</strain>
    </source>
</reference>
<dbReference type="EMBL" id="CAADRP010002007">
    <property type="protein sequence ID" value="VFU58822.1"/>
    <property type="molecule type" value="Genomic_DNA"/>
</dbReference>
<dbReference type="AlphaFoldDB" id="A0A6N2NCD2"/>
<evidence type="ECO:0000313" key="1">
    <source>
        <dbReference type="EMBL" id="VFU58822.1"/>
    </source>
</evidence>
<protein>
    <submittedName>
        <fullName evidence="1">Uncharacterized protein</fullName>
    </submittedName>
</protein>
<organism evidence="1">
    <name type="scientific">Salix viminalis</name>
    <name type="common">Common osier</name>
    <name type="synonym">Basket willow</name>
    <dbReference type="NCBI Taxonomy" id="40686"/>
    <lineage>
        <taxon>Eukaryota</taxon>
        <taxon>Viridiplantae</taxon>
        <taxon>Streptophyta</taxon>
        <taxon>Embryophyta</taxon>
        <taxon>Tracheophyta</taxon>
        <taxon>Spermatophyta</taxon>
        <taxon>Magnoliopsida</taxon>
        <taxon>eudicotyledons</taxon>
        <taxon>Gunneridae</taxon>
        <taxon>Pentapetalae</taxon>
        <taxon>rosids</taxon>
        <taxon>fabids</taxon>
        <taxon>Malpighiales</taxon>
        <taxon>Salicaceae</taxon>
        <taxon>Saliceae</taxon>
        <taxon>Salix</taxon>
    </lineage>
</organism>
<proteinExistence type="predicted"/>